<dbReference type="InterPro" id="IPR021509">
    <property type="entry name" value="DUF3169"/>
</dbReference>
<feature type="transmembrane region" description="Helical" evidence="1">
    <location>
        <begin position="120"/>
        <end position="141"/>
    </location>
</feature>
<evidence type="ECO:0000313" key="3">
    <source>
        <dbReference type="Proteomes" id="UP000192789"/>
    </source>
</evidence>
<accession>A0A1X0WTD1</accession>
<feature type="transmembrane region" description="Helical" evidence="1">
    <location>
        <begin position="38"/>
        <end position="61"/>
    </location>
</feature>
<gene>
    <name evidence="2" type="ORF">ATE35_09155</name>
</gene>
<feature type="transmembrane region" description="Helical" evidence="1">
    <location>
        <begin position="211"/>
        <end position="229"/>
    </location>
</feature>
<keyword evidence="2" id="KW-0560">Oxidoreductase</keyword>
<keyword evidence="2" id="KW-0503">Monooxygenase</keyword>
<dbReference type="AlphaFoldDB" id="A0A1X0WTD1"/>
<reference evidence="2 3" key="1">
    <citation type="journal article" date="2016" name="PLoS ONE">
        <title>Comparative Genomics Analysis of Streptococcus tigurinus Strains Identifies Genetic Elements Specifically and Uniquely Present in Highly Virulent Strains.</title>
        <authorList>
            <person name="Diene S.M."/>
            <person name="Francois P."/>
            <person name="Zbinden A."/>
            <person name="Entenza J.M."/>
            <person name="Resch G."/>
        </authorList>
    </citation>
    <scope>NUCLEOTIDE SEQUENCE [LARGE SCALE GENOMIC DNA]</scope>
    <source>
        <strain evidence="2 3">AZ_14</strain>
    </source>
</reference>
<protein>
    <submittedName>
        <fullName evidence="2">Beta-carotene 15,15'-monooxygenase</fullName>
    </submittedName>
</protein>
<evidence type="ECO:0000256" key="1">
    <source>
        <dbReference type="SAM" id="Phobius"/>
    </source>
</evidence>
<dbReference type="GO" id="GO:0004497">
    <property type="term" value="F:monooxygenase activity"/>
    <property type="evidence" value="ECO:0007669"/>
    <property type="project" value="UniProtKB-KW"/>
</dbReference>
<proteinExistence type="predicted"/>
<feature type="transmembrane region" description="Helical" evidence="1">
    <location>
        <begin position="90"/>
        <end position="114"/>
    </location>
</feature>
<comment type="caution">
    <text evidence="2">The sequence shown here is derived from an EMBL/GenBank/DDBJ whole genome shotgun (WGS) entry which is preliminary data.</text>
</comment>
<feature type="transmembrane region" description="Helical" evidence="1">
    <location>
        <begin position="187"/>
        <end position="205"/>
    </location>
</feature>
<name>A0A1X0WTD1_STROR</name>
<keyword evidence="1" id="KW-1133">Transmembrane helix</keyword>
<sequence length="237" mass="27259">MKHKHKWIGIGAGVLSFFLGMFSLALRGLFNQIQIEQVLYTSFGLIAIVGVISLALAVYYLRKGREAYVIYQTVEEEEANEKAYVSAYRFLDYGTVASNILMIAMLCCLVIVTSPVIENVYLFIFSLVLMFFSFAVANYCVRTIFLIRQYKLSIFSTPKEVLSFLNSYDEGEKQAEMENAYLTLFKLNQIILPALYILLFVLSTILQETQLVALLILIVIHLYINIDQLRKTKRYFK</sequence>
<feature type="transmembrane region" description="Helical" evidence="1">
    <location>
        <begin position="7"/>
        <end position="26"/>
    </location>
</feature>
<dbReference type="RefSeq" id="WP_084933438.1">
    <property type="nucleotide sequence ID" value="NZ_LNVG01000007.1"/>
</dbReference>
<dbReference type="Proteomes" id="UP000192789">
    <property type="component" value="Unassembled WGS sequence"/>
</dbReference>
<organism evidence="2 3">
    <name type="scientific">Streptococcus oralis subsp. tigurinus</name>
    <dbReference type="NCBI Taxonomy" id="1077464"/>
    <lineage>
        <taxon>Bacteria</taxon>
        <taxon>Bacillati</taxon>
        <taxon>Bacillota</taxon>
        <taxon>Bacilli</taxon>
        <taxon>Lactobacillales</taxon>
        <taxon>Streptococcaceae</taxon>
        <taxon>Streptococcus</taxon>
    </lineage>
</organism>
<keyword evidence="1" id="KW-0472">Membrane</keyword>
<dbReference type="Pfam" id="PF11368">
    <property type="entry name" value="DUF3169"/>
    <property type="match status" value="1"/>
</dbReference>
<evidence type="ECO:0000313" key="2">
    <source>
        <dbReference type="EMBL" id="ORJ30043.1"/>
    </source>
</evidence>
<keyword evidence="1" id="KW-0812">Transmembrane</keyword>
<dbReference type="EMBL" id="LNVG01000007">
    <property type="protein sequence ID" value="ORJ30043.1"/>
    <property type="molecule type" value="Genomic_DNA"/>
</dbReference>